<proteinExistence type="predicted"/>
<dbReference type="PATRIC" id="fig|270351.6.peg.85"/>
<sequence>MSPDDKINGLTTLSARHGEMIARLSEAQSDVAAKQVALQMAVRFVAGILRGIDSDHYRHQLGGFLAMLDDALTREDPDSDLARRVLDTVKATLEPEEADEE</sequence>
<evidence type="ECO:0000313" key="1">
    <source>
        <dbReference type="EMBL" id="KMO34742.1"/>
    </source>
</evidence>
<gene>
    <name evidence="1" type="ORF">VP06_13535</name>
</gene>
<dbReference type="Proteomes" id="UP000035929">
    <property type="component" value="Unassembled WGS sequence"/>
</dbReference>
<protein>
    <submittedName>
        <fullName evidence="1">Uncharacterized protein</fullName>
    </submittedName>
</protein>
<reference evidence="1 2" key="1">
    <citation type="submission" date="2015-03" db="EMBL/GenBank/DDBJ databases">
        <title>Genome sequencing of Methylobacterium aquaticum DSM16371 type strain.</title>
        <authorList>
            <person name="Chaudhry V."/>
            <person name="Patil P.B."/>
        </authorList>
    </citation>
    <scope>NUCLEOTIDE SEQUENCE [LARGE SCALE GENOMIC DNA]</scope>
    <source>
        <strain evidence="1 2">DSM 16371</strain>
    </source>
</reference>
<accession>A0A0J6SM80</accession>
<dbReference type="OrthoDB" id="7996080at2"/>
<dbReference type="RefSeq" id="WP_048464292.1">
    <property type="nucleotide sequence ID" value="NZ_LABX01000100.1"/>
</dbReference>
<comment type="caution">
    <text evidence="1">The sequence shown here is derived from an EMBL/GenBank/DDBJ whole genome shotgun (WGS) entry which is preliminary data.</text>
</comment>
<dbReference type="AlphaFoldDB" id="A0A0J6SM80"/>
<dbReference type="EMBL" id="LABX01000100">
    <property type="protein sequence ID" value="KMO34742.1"/>
    <property type="molecule type" value="Genomic_DNA"/>
</dbReference>
<evidence type="ECO:0000313" key="2">
    <source>
        <dbReference type="Proteomes" id="UP000035929"/>
    </source>
</evidence>
<organism evidence="1 2">
    <name type="scientific">Methylobacterium aquaticum</name>
    <dbReference type="NCBI Taxonomy" id="270351"/>
    <lineage>
        <taxon>Bacteria</taxon>
        <taxon>Pseudomonadati</taxon>
        <taxon>Pseudomonadota</taxon>
        <taxon>Alphaproteobacteria</taxon>
        <taxon>Hyphomicrobiales</taxon>
        <taxon>Methylobacteriaceae</taxon>
        <taxon>Methylobacterium</taxon>
    </lineage>
</organism>
<name>A0A0J6SM80_9HYPH</name>